<evidence type="ECO:0000256" key="5">
    <source>
        <dbReference type="ARBA" id="ARBA00022630"/>
    </source>
</evidence>
<dbReference type="UniPathway" id="UPA00070"/>
<dbReference type="GeneID" id="91756492"/>
<dbReference type="EMBL" id="CP012172">
    <property type="protein sequence ID" value="AKV74910.1"/>
    <property type="molecule type" value="Genomic_DNA"/>
</dbReference>
<dbReference type="EMBL" id="CP008822">
    <property type="protein sequence ID" value="AIM28084.1"/>
    <property type="molecule type" value="Genomic_DNA"/>
</dbReference>
<dbReference type="SUPFAM" id="SSF51395">
    <property type="entry name" value="FMN-linked oxidoreductases"/>
    <property type="match status" value="1"/>
</dbReference>
<evidence type="ECO:0000313" key="11">
    <source>
        <dbReference type="EMBL" id="AIM28084.1"/>
    </source>
</evidence>
<proteinExistence type="inferred from homology"/>
<dbReference type="OMA" id="FDFAHFD"/>
<sequence length="290" mass="30969">MYSTRLAGVELEDPLIIASGIIPDVPEYMSRVCKQYKPSAITTKTFTLHPLEPHGPPTLIRVGDGCYMNAIGLGNPGISELKPVGCKLFVSVGGSSKDEIVKTASLANDLAEIIEINVSSPNRRSYGADMAQQVKEIVKDVKGVTTKPVFVKLGPWDNVQDLAGKALEGGADGLTLINTLKGMKVDVISAKPILSYGTGGISGRCIHPLAVRVIHDVYKEYSPEIIGIGGVFSAEDALELMEVGAKVVGVGTLIIDQGLEAFETLRRDFHRLVQEMGINLTEVIGSAVKK</sequence>
<gene>
    <name evidence="9" type="primary">pyrD</name>
    <name evidence="11" type="ORF">HA72_1960</name>
    <name evidence="12" type="ORF">MsedA_2010</name>
    <name evidence="13" type="ORF">MsedB_2012</name>
    <name evidence="14" type="ORF">MsedC_2010</name>
    <name evidence="15" type="ORF">MsedD_2011</name>
    <name evidence="16" type="ORF">MsedE_2011</name>
</gene>
<dbReference type="PANTHER" id="PTHR48109:SF1">
    <property type="entry name" value="DIHYDROOROTATE DEHYDROGENASE (FUMARATE)"/>
    <property type="match status" value="1"/>
</dbReference>
<evidence type="ECO:0000313" key="21">
    <source>
        <dbReference type="Proteomes" id="UP000062475"/>
    </source>
</evidence>
<feature type="binding site" evidence="9">
    <location>
        <begin position="251"/>
        <end position="252"/>
    </location>
    <ligand>
        <name>FMN</name>
        <dbReference type="ChEBI" id="CHEBI:58210"/>
    </ligand>
</feature>
<dbReference type="EMBL" id="CP012173">
    <property type="protein sequence ID" value="AKV77148.1"/>
    <property type="molecule type" value="Genomic_DNA"/>
</dbReference>
<dbReference type="OrthoDB" id="36608at2157"/>
<evidence type="ECO:0000256" key="1">
    <source>
        <dbReference type="ARBA" id="ARBA00004496"/>
    </source>
</evidence>
<name>A0A088E6P8_9CREN</name>
<dbReference type="Pfam" id="PF01180">
    <property type="entry name" value="DHO_dh"/>
    <property type="match status" value="1"/>
</dbReference>
<dbReference type="AlphaFoldDB" id="A0A088E6P8"/>
<dbReference type="EMBL" id="CP012174">
    <property type="protein sequence ID" value="AKV79398.1"/>
    <property type="molecule type" value="Genomic_DNA"/>
</dbReference>
<evidence type="ECO:0000313" key="12">
    <source>
        <dbReference type="EMBL" id="AKV74910.1"/>
    </source>
</evidence>
<dbReference type="NCBIfam" id="NF041011">
    <property type="entry name" value="dihydoor_dh_Arch"/>
    <property type="match status" value="1"/>
</dbReference>
<evidence type="ECO:0000313" key="20">
    <source>
        <dbReference type="Proteomes" id="UP000062398"/>
    </source>
</evidence>
<dbReference type="EMBL" id="CP012176">
    <property type="protein sequence ID" value="AKV83874.1"/>
    <property type="molecule type" value="Genomic_DNA"/>
</dbReference>
<evidence type="ECO:0000256" key="9">
    <source>
        <dbReference type="HAMAP-Rule" id="MF_00224"/>
    </source>
</evidence>
<evidence type="ECO:0000313" key="13">
    <source>
        <dbReference type="EMBL" id="AKV77148.1"/>
    </source>
</evidence>
<comment type="similarity">
    <text evidence="3 9">Belongs to the dihydroorotate dehydrogenase family. Type 1 subfamily.</text>
</comment>
<dbReference type="PATRIC" id="fig|43687.5.peg.2119"/>
<dbReference type="PROSITE" id="PS00912">
    <property type="entry name" value="DHODEHASE_2"/>
    <property type="match status" value="1"/>
</dbReference>
<reference evidence="19 20" key="2">
    <citation type="journal article" date="2015" name="Genome Announc.">
        <title>Complete Genome Sequences of Evolved Arsenate-Resistant Metallosphaera sedula Strains.</title>
        <authorList>
            <person name="Ai C."/>
            <person name="McCarthy S."/>
            <person name="Schackwitz W."/>
            <person name="Martin J."/>
            <person name="Lipzen A."/>
            <person name="Blum P."/>
        </authorList>
    </citation>
    <scope>NUCLEOTIDE SEQUENCE [LARGE SCALE GENOMIC DNA]</scope>
    <source>
        <strain evidence="14 20">ARS120-1</strain>
        <strain evidence="15 19">ARS120-2</strain>
        <strain evidence="12 22">ARS50-1</strain>
        <strain evidence="13 21">ARS50-2</strain>
    </source>
</reference>
<feature type="binding site" evidence="9">
    <location>
        <begin position="69"/>
        <end position="73"/>
    </location>
    <ligand>
        <name>substrate</name>
    </ligand>
</feature>
<comment type="function">
    <text evidence="9">Catalyzes the conversion of dihydroorotate to orotate.</text>
</comment>
<keyword evidence="5 9" id="KW-0285">Flavoprotein</keyword>
<feature type="binding site" evidence="9">
    <location>
        <begin position="229"/>
        <end position="230"/>
    </location>
    <ligand>
        <name>FMN</name>
        <dbReference type="ChEBI" id="CHEBI:58210"/>
    </ligand>
</feature>
<evidence type="ECO:0000313" key="15">
    <source>
        <dbReference type="EMBL" id="AKV81643.1"/>
    </source>
</evidence>
<dbReference type="InterPro" id="IPR012135">
    <property type="entry name" value="Dihydroorotate_DH_1_2"/>
</dbReference>
<evidence type="ECO:0000313" key="22">
    <source>
        <dbReference type="Proteomes" id="UP000068832"/>
    </source>
</evidence>
<organism evidence="11 17">
    <name type="scientific">Metallosphaera sedula</name>
    <dbReference type="NCBI Taxonomy" id="43687"/>
    <lineage>
        <taxon>Archaea</taxon>
        <taxon>Thermoproteota</taxon>
        <taxon>Thermoprotei</taxon>
        <taxon>Sulfolobales</taxon>
        <taxon>Sulfolobaceae</taxon>
        <taxon>Metallosphaera</taxon>
    </lineage>
</organism>
<reference evidence="11 17" key="1">
    <citation type="journal article" date="2014" name="J. Bacteriol.">
        <title>Role of an Archaeal PitA Transporter in the Copper and Arsenic Resistance of Metallosphaera sedula, an Extreme Thermoacidophile.</title>
        <authorList>
            <person name="McCarthy S."/>
            <person name="Ai C."/>
            <person name="Wheaton G."/>
            <person name="Tevatia R."/>
            <person name="Eckrich V."/>
            <person name="Kelly R."/>
            <person name="Blum P."/>
        </authorList>
    </citation>
    <scope>NUCLEOTIDE SEQUENCE [LARGE SCALE GENOMIC DNA]</scope>
    <source>
        <strain evidence="11 17">CuR1</strain>
    </source>
</reference>
<feature type="binding site" evidence="9">
    <location>
        <position position="177"/>
    </location>
    <ligand>
        <name>FMN</name>
        <dbReference type="ChEBI" id="CHEBI:58210"/>
    </ligand>
</feature>
<dbReference type="InterPro" id="IPR001295">
    <property type="entry name" value="Dihydroorotate_DH_CS"/>
</dbReference>
<evidence type="ECO:0000313" key="17">
    <source>
        <dbReference type="Proteomes" id="UP000029084"/>
    </source>
</evidence>
<feature type="binding site" evidence="9">
    <location>
        <position position="117"/>
    </location>
    <ligand>
        <name>FMN</name>
        <dbReference type="ChEBI" id="CHEBI:58210"/>
    </ligand>
</feature>
<comment type="pathway">
    <text evidence="2 9">Pyrimidine metabolism; UMP biosynthesis via de novo pathway.</text>
</comment>
<keyword evidence="4 9" id="KW-0963">Cytoplasm</keyword>
<evidence type="ECO:0000313" key="19">
    <source>
        <dbReference type="Proteomes" id="UP000061362"/>
    </source>
</evidence>
<dbReference type="Proteomes" id="UP000062475">
    <property type="component" value="Chromosome"/>
</dbReference>
<evidence type="ECO:0000313" key="18">
    <source>
        <dbReference type="Proteomes" id="UP000056255"/>
    </source>
</evidence>
<comment type="caution">
    <text evidence="9">Lacks conserved residue(s) required for the propagation of feature annotation.</text>
</comment>
<dbReference type="InterPro" id="IPR005720">
    <property type="entry name" value="Dihydroorotate_DH_cat"/>
</dbReference>
<feature type="binding site" evidence="9">
    <location>
        <begin position="44"/>
        <end position="45"/>
    </location>
    <ligand>
        <name>FMN</name>
        <dbReference type="ChEBI" id="CHEBI:58210"/>
    </ligand>
</feature>
<dbReference type="CDD" id="cd04740">
    <property type="entry name" value="DHOD_1B_like"/>
    <property type="match status" value="1"/>
</dbReference>
<dbReference type="InterPro" id="IPR033888">
    <property type="entry name" value="DHOD_1B"/>
</dbReference>
<comment type="cofactor">
    <cofactor evidence="9">
        <name>FMN</name>
        <dbReference type="ChEBI" id="CHEBI:58210"/>
    </cofactor>
    <text evidence="9">Binds 1 FMN per subunit.</text>
</comment>
<dbReference type="InterPro" id="IPR024920">
    <property type="entry name" value="Dihydroorotate_DH_1"/>
</dbReference>
<keyword evidence="6 9" id="KW-0288">FMN</keyword>
<dbReference type="HAMAP" id="MF_00224">
    <property type="entry name" value="DHO_dh_type1"/>
    <property type="match status" value="1"/>
</dbReference>
<dbReference type="Proteomes" id="UP000062398">
    <property type="component" value="Chromosome"/>
</dbReference>
<dbReference type="GO" id="GO:0006207">
    <property type="term" value="P:'de novo' pyrimidine nucleobase biosynthetic process"/>
    <property type="evidence" value="ECO:0007669"/>
    <property type="project" value="InterPro"/>
</dbReference>
<comment type="catalytic activity">
    <reaction evidence="9">
        <text>(S)-dihydroorotate + A = orotate + AH2</text>
        <dbReference type="Rhea" id="RHEA:18073"/>
        <dbReference type="ChEBI" id="CHEBI:13193"/>
        <dbReference type="ChEBI" id="CHEBI:17499"/>
        <dbReference type="ChEBI" id="CHEBI:30839"/>
        <dbReference type="ChEBI" id="CHEBI:30864"/>
    </reaction>
</comment>
<dbReference type="PIRSF" id="PIRSF000164">
    <property type="entry name" value="DHO_oxidase"/>
    <property type="match status" value="1"/>
</dbReference>
<feature type="domain" description="Dihydroorotate dehydrogenase catalytic" evidence="10">
    <location>
        <begin position="3"/>
        <end position="270"/>
    </location>
</feature>
<dbReference type="Proteomes" id="UP000056255">
    <property type="component" value="Chromosome"/>
</dbReference>
<evidence type="ECO:0000256" key="6">
    <source>
        <dbReference type="ARBA" id="ARBA00022643"/>
    </source>
</evidence>
<dbReference type="InterPro" id="IPR053488">
    <property type="entry name" value="DHODH_Type1"/>
</dbReference>
<dbReference type="Proteomes" id="UP000029084">
    <property type="component" value="Chromosome"/>
</dbReference>
<dbReference type="InterPro" id="IPR050074">
    <property type="entry name" value="DHO_dehydrogenase"/>
</dbReference>
<feature type="binding site" evidence="9">
    <location>
        <position position="117"/>
    </location>
    <ligand>
        <name>substrate</name>
    </ligand>
</feature>
<dbReference type="Proteomes" id="UP000061362">
    <property type="component" value="Chromosome"/>
</dbReference>
<dbReference type="GO" id="GO:0005737">
    <property type="term" value="C:cytoplasm"/>
    <property type="evidence" value="ECO:0007669"/>
    <property type="project" value="UniProtKB-SubCell"/>
</dbReference>
<dbReference type="PANTHER" id="PTHR48109">
    <property type="entry name" value="DIHYDROOROTATE DEHYDROGENASE (QUINONE), MITOCHONDRIAL-RELATED"/>
    <property type="match status" value="1"/>
</dbReference>
<evidence type="ECO:0000313" key="16">
    <source>
        <dbReference type="EMBL" id="AKV83874.1"/>
    </source>
</evidence>
<evidence type="ECO:0000313" key="14">
    <source>
        <dbReference type="EMBL" id="AKV79398.1"/>
    </source>
</evidence>
<keyword evidence="7 9" id="KW-0665">Pyrimidine biosynthesis</keyword>
<keyword evidence="8 9" id="KW-0560">Oxidoreductase</keyword>
<comment type="subcellular location">
    <subcellularLocation>
        <location evidence="1 9">Cytoplasm</location>
    </subcellularLocation>
</comment>
<dbReference type="EC" id="1.3.-.-" evidence="9"/>
<feature type="binding site" evidence="9">
    <location>
        <position position="152"/>
    </location>
    <ligand>
        <name>FMN</name>
        <dbReference type="ChEBI" id="CHEBI:58210"/>
    </ligand>
</feature>
<evidence type="ECO:0000256" key="3">
    <source>
        <dbReference type="ARBA" id="ARBA00008008"/>
    </source>
</evidence>
<feature type="binding site" evidence="9">
    <location>
        <position position="203"/>
    </location>
    <ligand>
        <name>FMN</name>
        <dbReference type="ChEBI" id="CHEBI:58210"/>
    </ligand>
</feature>
<evidence type="ECO:0000256" key="8">
    <source>
        <dbReference type="ARBA" id="ARBA00023002"/>
    </source>
</evidence>
<dbReference type="EMBL" id="CP012175">
    <property type="protein sequence ID" value="AKV81643.1"/>
    <property type="molecule type" value="Genomic_DNA"/>
</dbReference>
<evidence type="ECO:0000259" key="10">
    <source>
        <dbReference type="Pfam" id="PF01180"/>
    </source>
</evidence>
<feature type="active site" description="Nucleophile" evidence="9">
    <location>
        <position position="120"/>
    </location>
</feature>
<evidence type="ECO:0000256" key="2">
    <source>
        <dbReference type="ARBA" id="ARBA00004725"/>
    </source>
</evidence>
<evidence type="ECO:0000256" key="4">
    <source>
        <dbReference type="ARBA" id="ARBA00022490"/>
    </source>
</evidence>
<feature type="binding site" evidence="9">
    <location>
        <position position="19"/>
    </location>
    <ligand>
        <name>FMN</name>
        <dbReference type="ChEBI" id="CHEBI:58210"/>
    </ligand>
</feature>
<dbReference type="RefSeq" id="WP_012021887.1">
    <property type="nucleotide sequence ID" value="NZ_AP019770.1"/>
</dbReference>
<dbReference type="InterPro" id="IPR013785">
    <property type="entry name" value="Aldolase_TIM"/>
</dbReference>
<protein>
    <recommendedName>
        <fullName evidence="9">Dihydroorotate dehydrogenase</fullName>
        <shortName evidence="9">DHOD</shortName>
        <shortName evidence="9">DHODase</shortName>
        <shortName evidence="9">DHOdehase</shortName>
        <ecNumber evidence="9">1.3.-.-</ecNumber>
    </recommendedName>
</protein>
<feature type="binding site" evidence="9">
    <location>
        <begin position="178"/>
        <end position="179"/>
    </location>
    <ligand>
        <name>substrate</name>
    </ligand>
</feature>
<dbReference type="GO" id="GO:0044205">
    <property type="term" value="P:'de novo' UMP biosynthetic process"/>
    <property type="evidence" value="ECO:0007669"/>
    <property type="project" value="UniProtKB-UniRule"/>
</dbReference>
<dbReference type="Proteomes" id="UP000068832">
    <property type="component" value="Chromosome"/>
</dbReference>
<accession>A0A088E6P8</accession>
<feature type="binding site" evidence="9">
    <location>
        <position position="44"/>
    </location>
    <ligand>
        <name>substrate</name>
    </ligand>
</feature>
<dbReference type="Gene3D" id="3.20.20.70">
    <property type="entry name" value="Aldolase class I"/>
    <property type="match status" value="1"/>
</dbReference>
<dbReference type="GO" id="GO:0004152">
    <property type="term" value="F:dihydroorotate dehydrogenase activity"/>
    <property type="evidence" value="ECO:0007669"/>
    <property type="project" value="UniProtKB-UniRule"/>
</dbReference>
<reference evidence="16 18" key="3">
    <citation type="submission" date="2015-07" db="EMBL/GenBank/DDBJ databases">
        <title>Physiological, transcriptional responses and genome re-sequencing of acid resistant extremely thermoacidophilic Metallosphaera sedula SARC-M1.</title>
        <authorList>
            <person name="Ai C."/>
            <person name="McCarthy S."/>
            <person name="Eckrich V."/>
            <person name="Rudrappa D."/>
            <person name="Qiu G."/>
            <person name="Blum P."/>
        </authorList>
    </citation>
    <scope>NUCLEOTIDE SEQUENCE [LARGE SCALE GENOMIC DNA]</scope>
    <source>
        <strain evidence="16 18">SARC-M1</strain>
    </source>
</reference>
<evidence type="ECO:0000256" key="7">
    <source>
        <dbReference type="ARBA" id="ARBA00022975"/>
    </source>
</evidence>